<dbReference type="GO" id="GO:0003700">
    <property type="term" value="F:DNA-binding transcription factor activity"/>
    <property type="evidence" value="ECO:0007669"/>
    <property type="project" value="InterPro"/>
</dbReference>
<dbReference type="PROSITE" id="PS01124">
    <property type="entry name" value="HTH_ARAC_FAMILY_2"/>
    <property type="match status" value="1"/>
</dbReference>
<sequence length="325" mass="35729">MRSDGMETIGFLLVPDFSMIAFTASVEPLRLANHISGRTLYRWVLISKDGGGERASNGVGVLCDHGLDDAPPLPTVVLCSGVGGHRYDDRAVLSWLRRAAARGTNLGAVCTGSHILARAGLLDGYRCTIHWENLAGIAETFPEIEATGELFTIDRNRFTCAGGTSATDMMLHRIAATHGEPLAIDIAEQMLHDRIRPGHAQQHEAIQPNPGMECKELHAIIRLMQDNIEDPLDLATLSAMLGQSRRNVERLFRKYLDCSPARHYLGLRLKRARQLLSQTTLSVIEVAVCCGFVSATHFSKCYRDHFGVPPRSDRQGQRVRVPVGA</sequence>
<dbReference type="PROSITE" id="PS00041">
    <property type="entry name" value="HTH_ARAC_FAMILY_1"/>
    <property type="match status" value="1"/>
</dbReference>
<dbReference type="InterPro" id="IPR029062">
    <property type="entry name" value="Class_I_gatase-like"/>
</dbReference>
<dbReference type="AlphaFoldDB" id="A0A418VRR7"/>
<name>A0A418VRR7_9PROT</name>
<keyword evidence="3" id="KW-0804">Transcription</keyword>
<feature type="domain" description="HTH araC/xylS-type" evidence="4">
    <location>
        <begin position="218"/>
        <end position="316"/>
    </location>
</feature>
<dbReference type="Pfam" id="PF01965">
    <property type="entry name" value="DJ-1_PfpI"/>
    <property type="match status" value="1"/>
</dbReference>
<keyword evidence="2" id="KW-0238">DNA-binding</keyword>
<dbReference type="CDD" id="cd03136">
    <property type="entry name" value="GATase1_AraC_ArgR_like"/>
    <property type="match status" value="1"/>
</dbReference>
<dbReference type="Gene3D" id="1.10.10.60">
    <property type="entry name" value="Homeodomain-like"/>
    <property type="match status" value="1"/>
</dbReference>
<evidence type="ECO:0000313" key="5">
    <source>
        <dbReference type="EMBL" id="RJF79175.1"/>
    </source>
</evidence>
<dbReference type="EMBL" id="QYUL01000003">
    <property type="protein sequence ID" value="RJF79175.1"/>
    <property type="molecule type" value="Genomic_DNA"/>
</dbReference>
<proteinExistence type="predicted"/>
<dbReference type="Proteomes" id="UP000283458">
    <property type="component" value="Unassembled WGS sequence"/>
</dbReference>
<gene>
    <name evidence="5" type="ORF">D3877_20335</name>
</gene>
<dbReference type="PANTHER" id="PTHR43130">
    <property type="entry name" value="ARAC-FAMILY TRANSCRIPTIONAL REGULATOR"/>
    <property type="match status" value="1"/>
</dbReference>
<dbReference type="InterPro" id="IPR009057">
    <property type="entry name" value="Homeodomain-like_sf"/>
</dbReference>
<evidence type="ECO:0000259" key="4">
    <source>
        <dbReference type="PROSITE" id="PS01124"/>
    </source>
</evidence>
<dbReference type="SMART" id="SM00342">
    <property type="entry name" value="HTH_ARAC"/>
    <property type="match status" value="1"/>
</dbReference>
<dbReference type="GO" id="GO:0043565">
    <property type="term" value="F:sequence-specific DNA binding"/>
    <property type="evidence" value="ECO:0007669"/>
    <property type="project" value="InterPro"/>
</dbReference>
<reference evidence="5 6" key="1">
    <citation type="submission" date="2018-09" db="EMBL/GenBank/DDBJ databases">
        <authorList>
            <person name="Zhu H."/>
        </authorList>
    </citation>
    <scope>NUCLEOTIDE SEQUENCE [LARGE SCALE GENOMIC DNA]</scope>
    <source>
        <strain evidence="5 6">K2W22B-5</strain>
    </source>
</reference>
<evidence type="ECO:0000256" key="3">
    <source>
        <dbReference type="ARBA" id="ARBA00023163"/>
    </source>
</evidence>
<evidence type="ECO:0000313" key="6">
    <source>
        <dbReference type="Proteomes" id="UP000283458"/>
    </source>
</evidence>
<evidence type="ECO:0000256" key="1">
    <source>
        <dbReference type="ARBA" id="ARBA00023015"/>
    </source>
</evidence>
<dbReference type="Pfam" id="PF12833">
    <property type="entry name" value="HTH_18"/>
    <property type="match status" value="1"/>
</dbReference>
<comment type="caution">
    <text evidence="5">The sequence shown here is derived from an EMBL/GenBank/DDBJ whole genome shotgun (WGS) entry which is preliminary data.</text>
</comment>
<dbReference type="Gene3D" id="3.40.50.880">
    <property type="match status" value="1"/>
</dbReference>
<keyword evidence="6" id="KW-1185">Reference proteome</keyword>
<dbReference type="SUPFAM" id="SSF46689">
    <property type="entry name" value="Homeodomain-like"/>
    <property type="match status" value="2"/>
</dbReference>
<evidence type="ECO:0000256" key="2">
    <source>
        <dbReference type="ARBA" id="ARBA00023125"/>
    </source>
</evidence>
<organism evidence="5 6">
    <name type="scientific">Azospirillum cavernae</name>
    <dbReference type="NCBI Taxonomy" id="2320860"/>
    <lineage>
        <taxon>Bacteria</taxon>
        <taxon>Pseudomonadati</taxon>
        <taxon>Pseudomonadota</taxon>
        <taxon>Alphaproteobacteria</taxon>
        <taxon>Rhodospirillales</taxon>
        <taxon>Azospirillaceae</taxon>
        <taxon>Azospirillum</taxon>
    </lineage>
</organism>
<accession>A0A418VRR7</accession>
<dbReference type="PANTHER" id="PTHR43130:SF3">
    <property type="entry name" value="HTH-TYPE TRANSCRIPTIONAL REGULATOR RV1931C"/>
    <property type="match status" value="1"/>
</dbReference>
<dbReference type="InterPro" id="IPR018060">
    <property type="entry name" value="HTH_AraC"/>
</dbReference>
<protein>
    <submittedName>
        <fullName evidence="5">GlxA family transcriptional regulator</fullName>
    </submittedName>
</protein>
<dbReference type="InterPro" id="IPR002818">
    <property type="entry name" value="DJ-1/PfpI"/>
</dbReference>
<dbReference type="InterPro" id="IPR052158">
    <property type="entry name" value="INH-QAR"/>
</dbReference>
<dbReference type="SUPFAM" id="SSF52317">
    <property type="entry name" value="Class I glutamine amidotransferase-like"/>
    <property type="match status" value="1"/>
</dbReference>
<keyword evidence="1" id="KW-0805">Transcription regulation</keyword>
<dbReference type="OrthoDB" id="9793400at2"/>
<dbReference type="InterPro" id="IPR018062">
    <property type="entry name" value="HTH_AraC-typ_CS"/>
</dbReference>